<sequence>MGANVRAREETLWTPLHLAAQTGGDAGAEIARSLLANGADVDARTNRKTTSLHLAAQSGDNPFIEILLAANADIEASTSSELTPICSAAVNGHIDTIDLLWEHGAIVDIRDEDGWNLLHLACHMTDNVELIEKLISIGVSMDGLTNRRQTPLCVAIQAEHFEVFEALLKHGAKTDLED</sequence>
<keyword evidence="5" id="KW-1185">Reference proteome</keyword>
<dbReference type="Pfam" id="PF00023">
    <property type="entry name" value="Ank"/>
    <property type="match status" value="2"/>
</dbReference>
<dbReference type="EMBL" id="ML987199">
    <property type="protein sequence ID" value="KAF2245895.1"/>
    <property type="molecule type" value="Genomic_DNA"/>
</dbReference>
<protein>
    <submittedName>
        <fullName evidence="4">Ankyrin</fullName>
    </submittedName>
</protein>
<feature type="repeat" description="ANK" evidence="3">
    <location>
        <begin position="147"/>
        <end position="178"/>
    </location>
</feature>
<dbReference type="Proteomes" id="UP000800094">
    <property type="component" value="Unassembled WGS sequence"/>
</dbReference>
<reference evidence="4" key="1">
    <citation type="journal article" date="2020" name="Stud. Mycol.">
        <title>101 Dothideomycetes genomes: a test case for predicting lifestyles and emergence of pathogens.</title>
        <authorList>
            <person name="Haridas S."/>
            <person name="Albert R."/>
            <person name="Binder M."/>
            <person name="Bloem J."/>
            <person name="Labutti K."/>
            <person name="Salamov A."/>
            <person name="Andreopoulos B."/>
            <person name="Baker S."/>
            <person name="Barry K."/>
            <person name="Bills G."/>
            <person name="Bluhm B."/>
            <person name="Cannon C."/>
            <person name="Castanera R."/>
            <person name="Culley D."/>
            <person name="Daum C."/>
            <person name="Ezra D."/>
            <person name="Gonzalez J."/>
            <person name="Henrissat B."/>
            <person name="Kuo A."/>
            <person name="Liang C."/>
            <person name="Lipzen A."/>
            <person name="Lutzoni F."/>
            <person name="Magnuson J."/>
            <person name="Mondo S."/>
            <person name="Nolan M."/>
            <person name="Ohm R."/>
            <person name="Pangilinan J."/>
            <person name="Park H.-J."/>
            <person name="Ramirez L."/>
            <person name="Alfaro M."/>
            <person name="Sun H."/>
            <person name="Tritt A."/>
            <person name="Yoshinaga Y."/>
            <person name="Zwiers L.-H."/>
            <person name="Turgeon B."/>
            <person name="Goodwin S."/>
            <person name="Spatafora J."/>
            <person name="Crous P."/>
            <person name="Grigoriev I."/>
        </authorList>
    </citation>
    <scope>NUCLEOTIDE SEQUENCE</scope>
    <source>
        <strain evidence="4">CBS 122368</strain>
    </source>
</reference>
<dbReference type="InterPro" id="IPR002110">
    <property type="entry name" value="Ankyrin_rpt"/>
</dbReference>
<evidence type="ECO:0000256" key="2">
    <source>
        <dbReference type="ARBA" id="ARBA00023043"/>
    </source>
</evidence>
<feature type="repeat" description="ANK" evidence="3">
    <location>
        <begin position="11"/>
        <end position="46"/>
    </location>
</feature>
<feature type="repeat" description="ANK" evidence="3">
    <location>
        <begin position="47"/>
        <end position="79"/>
    </location>
</feature>
<evidence type="ECO:0000313" key="4">
    <source>
        <dbReference type="EMBL" id="KAF2245895.1"/>
    </source>
</evidence>
<dbReference type="SMART" id="SM00248">
    <property type="entry name" value="ANK"/>
    <property type="match status" value="5"/>
</dbReference>
<dbReference type="OrthoDB" id="539213at2759"/>
<dbReference type="PROSITE" id="PS50297">
    <property type="entry name" value="ANK_REP_REGION"/>
    <property type="match status" value="3"/>
</dbReference>
<dbReference type="Gene3D" id="1.25.40.20">
    <property type="entry name" value="Ankyrin repeat-containing domain"/>
    <property type="match status" value="1"/>
</dbReference>
<keyword evidence="1" id="KW-0677">Repeat</keyword>
<dbReference type="AlphaFoldDB" id="A0A6A6I5U3"/>
<dbReference type="PANTHER" id="PTHR24173:SF74">
    <property type="entry name" value="ANKYRIN REPEAT DOMAIN-CONTAINING PROTEIN 16"/>
    <property type="match status" value="1"/>
</dbReference>
<dbReference type="GeneID" id="54579315"/>
<dbReference type="InterPro" id="IPR036770">
    <property type="entry name" value="Ankyrin_rpt-contain_sf"/>
</dbReference>
<dbReference type="RefSeq" id="XP_033680899.1">
    <property type="nucleotide sequence ID" value="XM_033825985.1"/>
</dbReference>
<proteinExistence type="predicted"/>
<keyword evidence="2 3" id="KW-0040">ANK repeat</keyword>
<name>A0A6A6I5U3_9PLEO</name>
<dbReference type="SUPFAM" id="SSF48403">
    <property type="entry name" value="Ankyrin repeat"/>
    <property type="match status" value="1"/>
</dbReference>
<organism evidence="4 5">
    <name type="scientific">Trematosphaeria pertusa</name>
    <dbReference type="NCBI Taxonomy" id="390896"/>
    <lineage>
        <taxon>Eukaryota</taxon>
        <taxon>Fungi</taxon>
        <taxon>Dikarya</taxon>
        <taxon>Ascomycota</taxon>
        <taxon>Pezizomycotina</taxon>
        <taxon>Dothideomycetes</taxon>
        <taxon>Pleosporomycetidae</taxon>
        <taxon>Pleosporales</taxon>
        <taxon>Massarineae</taxon>
        <taxon>Trematosphaeriaceae</taxon>
        <taxon>Trematosphaeria</taxon>
    </lineage>
</organism>
<evidence type="ECO:0000256" key="3">
    <source>
        <dbReference type="PROSITE-ProRule" id="PRU00023"/>
    </source>
</evidence>
<evidence type="ECO:0000256" key="1">
    <source>
        <dbReference type="ARBA" id="ARBA00022737"/>
    </source>
</evidence>
<dbReference type="Pfam" id="PF12796">
    <property type="entry name" value="Ank_2"/>
    <property type="match status" value="1"/>
</dbReference>
<dbReference type="PROSITE" id="PS50088">
    <property type="entry name" value="ANK_REPEAT"/>
    <property type="match status" value="4"/>
</dbReference>
<accession>A0A6A6I5U3</accession>
<dbReference type="PANTHER" id="PTHR24173">
    <property type="entry name" value="ANKYRIN REPEAT CONTAINING"/>
    <property type="match status" value="1"/>
</dbReference>
<feature type="repeat" description="ANK" evidence="3">
    <location>
        <begin position="80"/>
        <end position="112"/>
    </location>
</feature>
<evidence type="ECO:0000313" key="5">
    <source>
        <dbReference type="Proteomes" id="UP000800094"/>
    </source>
</evidence>
<gene>
    <name evidence="4" type="ORF">BU26DRAFT_488629</name>
</gene>